<reference evidence="2 3" key="1">
    <citation type="submission" date="2024-08" db="EMBL/GenBank/DDBJ databases">
        <authorList>
            <person name="Lu H."/>
        </authorList>
    </citation>
    <scope>NUCLEOTIDE SEQUENCE [LARGE SCALE GENOMIC DNA]</scope>
    <source>
        <strain evidence="2 3">BYS180W</strain>
    </source>
</reference>
<proteinExistence type="predicted"/>
<protein>
    <submittedName>
        <fullName evidence="2">Uncharacterized protein</fullName>
    </submittedName>
</protein>
<evidence type="ECO:0000313" key="3">
    <source>
        <dbReference type="Proteomes" id="UP001606099"/>
    </source>
</evidence>
<feature type="transmembrane region" description="Helical" evidence="1">
    <location>
        <begin position="12"/>
        <end position="34"/>
    </location>
</feature>
<keyword evidence="1" id="KW-1133">Transmembrane helix</keyword>
<dbReference type="EMBL" id="JBIGHZ010000006">
    <property type="protein sequence ID" value="MFG6449561.1"/>
    <property type="molecule type" value="Genomic_DNA"/>
</dbReference>
<accession>A0ABW7FYY7</accession>
<keyword evidence="1" id="KW-0812">Transmembrane</keyword>
<name>A0ABW7FYY7_9BURK</name>
<gene>
    <name evidence="2" type="ORF">ACG0Z6_15145</name>
</gene>
<dbReference type="Proteomes" id="UP001606099">
    <property type="component" value="Unassembled WGS sequence"/>
</dbReference>
<evidence type="ECO:0000256" key="1">
    <source>
        <dbReference type="SAM" id="Phobius"/>
    </source>
</evidence>
<comment type="caution">
    <text evidence="2">The sequence shown here is derived from an EMBL/GenBank/DDBJ whole genome shotgun (WGS) entry which is preliminary data.</text>
</comment>
<keyword evidence="3" id="KW-1185">Reference proteome</keyword>
<sequence>MVFDQGLDVDAGFLQSLSMTVIMGVTVMSSMPAISRRSRLFYVAVLVRAAEMSSKTTSQELASFYRHPGVLLSHRWGQHIS</sequence>
<keyword evidence="1" id="KW-0472">Membrane</keyword>
<organism evidence="2 3">
    <name type="scientific">Roseateles rivi</name>
    <dbReference type="NCBI Taxonomy" id="3299028"/>
    <lineage>
        <taxon>Bacteria</taxon>
        <taxon>Pseudomonadati</taxon>
        <taxon>Pseudomonadota</taxon>
        <taxon>Betaproteobacteria</taxon>
        <taxon>Burkholderiales</taxon>
        <taxon>Sphaerotilaceae</taxon>
        <taxon>Roseateles</taxon>
    </lineage>
</organism>
<evidence type="ECO:0000313" key="2">
    <source>
        <dbReference type="EMBL" id="MFG6449561.1"/>
    </source>
</evidence>